<accession>A0AB39BQY7</accession>
<evidence type="ECO:0000313" key="3">
    <source>
        <dbReference type="EMBL" id="XDI36228.1"/>
    </source>
</evidence>
<reference evidence="3" key="1">
    <citation type="submission" date="2024-07" db="EMBL/GenBank/DDBJ databases">
        <title>Identification and characteristics of an arsenic-resistant bacterial isolate, which belongs to a novel species.</title>
        <authorList>
            <person name="Juszczyk A."/>
            <person name="Kowalczyk A."/>
            <person name="Was K."/>
            <person name="Kosowicz W."/>
            <person name="Budzyn A."/>
            <person name="Latowski D."/>
        </authorList>
    </citation>
    <scope>NUCLEOTIDE SEQUENCE</scope>
    <source>
        <strain evidence="3">As8PL</strain>
    </source>
</reference>
<dbReference type="CDD" id="cd07731">
    <property type="entry name" value="ComA-like_MBL-fold"/>
    <property type="match status" value="1"/>
</dbReference>
<proteinExistence type="predicted"/>
<dbReference type="InterPro" id="IPR052159">
    <property type="entry name" value="Competence_DNA_uptake"/>
</dbReference>
<protein>
    <submittedName>
        <fullName evidence="3">MBL fold metallo-hydrolase</fullName>
    </submittedName>
</protein>
<dbReference type="InterPro" id="IPR036866">
    <property type="entry name" value="RibonucZ/Hydroxyglut_hydro"/>
</dbReference>
<sequence length="360" mass="39854">MRVILIAFCIALLVACDATSQTEQERVKTEFQEGELLVSFLNVGQGDSTLLQTTDTTILIDAGRHDRNDVIDLLEGAGVKEVDLFIGTHPHADHIGQADQVLLHFPVDEVWMSGDLHTTRTFERTIQAIASSGANYYEPRAGEHFEIGALEIEVLNPTELTGDFHEGAIALRVQHGEVVWLFMSDIEEDVERELVDSKVNIEADVLRLGHHGSSTSSHEAFLQEVDPSYAIYSAGVDNEYGHPHREVIERLDRLEIEWFGTDVHGQIDMVSDGQEIIVKSEKEFSQQSSPDETASTCIPLNEATIEELVTIVHIGEERAEQIVAMRPIHQIEQLTDIQGIGQGRLSDIVAEELACLDGGS</sequence>
<feature type="signal peptide" evidence="1">
    <location>
        <begin position="1"/>
        <end position="20"/>
    </location>
</feature>
<dbReference type="SUPFAM" id="SSF56281">
    <property type="entry name" value="Metallo-hydrolase/oxidoreductase"/>
    <property type="match status" value="1"/>
</dbReference>
<dbReference type="SMART" id="SM00849">
    <property type="entry name" value="Lactamase_B"/>
    <property type="match status" value="1"/>
</dbReference>
<dbReference type="PANTHER" id="PTHR30619">
    <property type="entry name" value="DNA INTERNALIZATION/COMPETENCE PROTEIN COMEC/REC2"/>
    <property type="match status" value="1"/>
</dbReference>
<dbReference type="Pfam" id="PF12836">
    <property type="entry name" value="HHH_3"/>
    <property type="match status" value="1"/>
</dbReference>
<evidence type="ECO:0000256" key="1">
    <source>
        <dbReference type="SAM" id="SignalP"/>
    </source>
</evidence>
<dbReference type="RefSeq" id="WP_368503697.1">
    <property type="nucleotide sequence ID" value="NZ_CP162551.1"/>
</dbReference>
<dbReference type="AlphaFoldDB" id="A0AB39BQY7"/>
<evidence type="ECO:0000259" key="2">
    <source>
        <dbReference type="SMART" id="SM00849"/>
    </source>
</evidence>
<dbReference type="SUPFAM" id="SSF47781">
    <property type="entry name" value="RuvA domain 2-like"/>
    <property type="match status" value="1"/>
</dbReference>
<gene>
    <name evidence="3" type="ORF">AB3N04_16200</name>
</gene>
<dbReference type="InterPro" id="IPR035681">
    <property type="entry name" value="ComA-like_MBL"/>
</dbReference>
<dbReference type="Gene3D" id="1.10.150.320">
    <property type="entry name" value="Photosystem II 12 kDa extrinsic protein"/>
    <property type="match status" value="1"/>
</dbReference>
<keyword evidence="1" id="KW-0732">Signal</keyword>
<dbReference type="PANTHER" id="PTHR30619:SF7">
    <property type="entry name" value="BETA-LACTAMASE DOMAIN PROTEIN"/>
    <property type="match status" value="1"/>
</dbReference>
<dbReference type="PROSITE" id="PS51257">
    <property type="entry name" value="PROKAR_LIPOPROTEIN"/>
    <property type="match status" value="1"/>
</dbReference>
<name>A0AB39BQY7_9BACI</name>
<dbReference type="InterPro" id="IPR010994">
    <property type="entry name" value="RuvA_2-like"/>
</dbReference>
<dbReference type="Pfam" id="PF00753">
    <property type="entry name" value="Lactamase_B"/>
    <property type="match status" value="1"/>
</dbReference>
<feature type="chain" id="PRO_5044238986" evidence="1">
    <location>
        <begin position="21"/>
        <end position="360"/>
    </location>
</feature>
<dbReference type="Gene3D" id="3.60.15.10">
    <property type="entry name" value="Ribonuclease Z/Hydroxyacylglutathione hydrolase-like"/>
    <property type="match status" value="1"/>
</dbReference>
<organism evidence="3">
    <name type="scientific">Alkalihalophilus sp. As8PL</name>
    <dbReference type="NCBI Taxonomy" id="3237103"/>
    <lineage>
        <taxon>Bacteria</taxon>
        <taxon>Bacillati</taxon>
        <taxon>Bacillota</taxon>
        <taxon>Bacilli</taxon>
        <taxon>Bacillales</taxon>
        <taxon>Bacillaceae</taxon>
        <taxon>Alkalihalophilus</taxon>
    </lineage>
</organism>
<feature type="domain" description="Metallo-beta-lactamase" evidence="2">
    <location>
        <begin position="45"/>
        <end position="236"/>
    </location>
</feature>
<dbReference type="EMBL" id="CP162551">
    <property type="protein sequence ID" value="XDI36228.1"/>
    <property type="molecule type" value="Genomic_DNA"/>
</dbReference>
<dbReference type="InterPro" id="IPR001279">
    <property type="entry name" value="Metallo-B-lactamas"/>
</dbReference>